<reference evidence="2 4" key="1">
    <citation type="journal article" date="2020" name="Stud. Mycol.">
        <title>101 Dothideomycetes genomes: a test case for predicting lifestyles and emergence of pathogens.</title>
        <authorList>
            <person name="Haridas S."/>
            <person name="Albert R."/>
            <person name="Binder M."/>
            <person name="Bloem J."/>
            <person name="Labutti K."/>
            <person name="Salamov A."/>
            <person name="Andreopoulos B."/>
            <person name="Baker S."/>
            <person name="Barry K."/>
            <person name="Bills G."/>
            <person name="Bluhm B."/>
            <person name="Cannon C."/>
            <person name="Castanera R."/>
            <person name="Culley D."/>
            <person name="Daum C."/>
            <person name="Ezra D."/>
            <person name="Gonzalez J."/>
            <person name="Henrissat B."/>
            <person name="Kuo A."/>
            <person name="Liang C."/>
            <person name="Lipzen A."/>
            <person name="Lutzoni F."/>
            <person name="Magnuson J."/>
            <person name="Mondo S."/>
            <person name="Nolan M."/>
            <person name="Ohm R."/>
            <person name="Pangilinan J."/>
            <person name="Park H.-J."/>
            <person name="Ramirez L."/>
            <person name="Alfaro M."/>
            <person name="Sun H."/>
            <person name="Tritt A."/>
            <person name="Yoshinaga Y."/>
            <person name="Zwiers L.-H."/>
            <person name="Turgeon B."/>
            <person name="Goodwin S."/>
            <person name="Spatafora J."/>
            <person name="Crous P."/>
            <person name="Grigoriev I."/>
        </authorList>
    </citation>
    <scope>NUCLEOTIDE SEQUENCE</scope>
    <source>
        <strain evidence="2 4">CBS 304.34</strain>
    </source>
</reference>
<sequence>MVMLLFARVSIWAGKQVVVSDSKRQICAAIVPSWAGWGQDDAAEVTTVTWLTLLAESRRMGLVRRLATPAIAVRRGEVSGSNTAPPIRNEADLAAAVEGIIAPDTPALRVSAFGRKRRGDWPDGDAVPLAEDDGDTGLVLWRLWRAWLTDDSCKMGDRGWRNAGVRARDLTLPPPSTFDQEKGYGRFLGTGRKEQHQWPDHDVSSPHQTLAGPADGT</sequence>
<feature type="region of interest" description="Disordered" evidence="1">
    <location>
        <begin position="192"/>
        <end position="217"/>
    </location>
</feature>
<dbReference type="GeneID" id="54463392"/>
<reference evidence="4" key="2">
    <citation type="submission" date="2020-04" db="EMBL/GenBank/DDBJ databases">
        <authorList>
            <consortium name="NCBI Genome Project"/>
        </authorList>
    </citation>
    <scope>NUCLEOTIDE SEQUENCE</scope>
    <source>
        <strain evidence="4">CBS 304.34</strain>
    </source>
</reference>
<name>A0A6A6Y3W1_9PEZI</name>
<feature type="compositionally biased region" description="Basic and acidic residues" evidence="1">
    <location>
        <begin position="192"/>
        <end position="204"/>
    </location>
</feature>
<dbReference type="OrthoDB" id="10499129at2759"/>
<dbReference type="Proteomes" id="UP000504636">
    <property type="component" value="Unplaced"/>
</dbReference>
<protein>
    <submittedName>
        <fullName evidence="2 4">Uncharacterized protein</fullName>
    </submittedName>
</protein>
<dbReference type="EMBL" id="MU003721">
    <property type="protein sequence ID" value="KAF2802714.1"/>
    <property type="molecule type" value="Genomic_DNA"/>
</dbReference>
<evidence type="ECO:0000313" key="2">
    <source>
        <dbReference type="EMBL" id="KAF2802714.1"/>
    </source>
</evidence>
<dbReference type="AlphaFoldDB" id="A0A6A6Y3W1"/>
<proteinExistence type="predicted"/>
<accession>A0A6A6Y3W1</accession>
<organism evidence="2">
    <name type="scientific">Mytilinidion resinicola</name>
    <dbReference type="NCBI Taxonomy" id="574789"/>
    <lineage>
        <taxon>Eukaryota</taxon>
        <taxon>Fungi</taxon>
        <taxon>Dikarya</taxon>
        <taxon>Ascomycota</taxon>
        <taxon>Pezizomycotina</taxon>
        <taxon>Dothideomycetes</taxon>
        <taxon>Pleosporomycetidae</taxon>
        <taxon>Mytilinidiales</taxon>
        <taxon>Mytilinidiaceae</taxon>
        <taxon>Mytilinidion</taxon>
    </lineage>
</organism>
<evidence type="ECO:0000256" key="1">
    <source>
        <dbReference type="SAM" id="MobiDB-lite"/>
    </source>
</evidence>
<dbReference type="RefSeq" id="XP_033569678.1">
    <property type="nucleotide sequence ID" value="XM_033722499.1"/>
</dbReference>
<gene>
    <name evidence="2 4" type="ORF">BDZ99DRAFT_482586</name>
</gene>
<evidence type="ECO:0000313" key="3">
    <source>
        <dbReference type="Proteomes" id="UP000504636"/>
    </source>
</evidence>
<evidence type="ECO:0000313" key="4">
    <source>
        <dbReference type="RefSeq" id="XP_033569678.1"/>
    </source>
</evidence>
<reference evidence="4" key="3">
    <citation type="submission" date="2025-04" db="UniProtKB">
        <authorList>
            <consortium name="RefSeq"/>
        </authorList>
    </citation>
    <scope>IDENTIFICATION</scope>
    <source>
        <strain evidence="4">CBS 304.34</strain>
    </source>
</reference>
<keyword evidence="3" id="KW-1185">Reference proteome</keyword>